<dbReference type="AlphaFoldDB" id="A0A848J4H8"/>
<gene>
    <name evidence="9" type="primary">trpF</name>
    <name evidence="11" type="ORF">HH304_19610</name>
</gene>
<dbReference type="Proteomes" id="UP000559010">
    <property type="component" value="Unassembled WGS sequence"/>
</dbReference>
<evidence type="ECO:0000313" key="12">
    <source>
        <dbReference type="Proteomes" id="UP000559010"/>
    </source>
</evidence>
<dbReference type="InterPro" id="IPR001240">
    <property type="entry name" value="PRAI_dom"/>
</dbReference>
<comment type="pathway">
    <text evidence="2 9">Amino-acid biosynthesis; L-tryptophan biosynthesis; L-tryptophan from chorismate: step 3/5.</text>
</comment>
<evidence type="ECO:0000256" key="6">
    <source>
        <dbReference type="ARBA" id="ARBA00022822"/>
    </source>
</evidence>
<evidence type="ECO:0000256" key="5">
    <source>
        <dbReference type="ARBA" id="ARBA00022605"/>
    </source>
</evidence>
<dbReference type="SUPFAM" id="SSF51366">
    <property type="entry name" value="Ribulose-phoshate binding barrel"/>
    <property type="match status" value="1"/>
</dbReference>
<sequence>MQQKAKSDSLKIKVCGMRDLENINGLIDLGVDYMGLIFYPASSRYIGEESSYKEVSGVEKVGVFVNSTVDQIQEAISIHGLSLVQLHGNESPEFAKQVKSLGVQVIKAFSVKSISDLQKADSYSEAVDYYLFDTKGKNPGGNGKAFDWPILNSRAFARPFFLAGGLNSNNIEGISVINNPAFYAVDLNSGVEDSPAQKNIKEIEKIKNKLAGICQNIQ</sequence>
<evidence type="ECO:0000256" key="1">
    <source>
        <dbReference type="ARBA" id="ARBA00001164"/>
    </source>
</evidence>
<evidence type="ECO:0000256" key="3">
    <source>
        <dbReference type="ARBA" id="ARBA00012572"/>
    </source>
</evidence>
<dbReference type="InterPro" id="IPR044643">
    <property type="entry name" value="TrpF_fam"/>
</dbReference>
<name>A0A848J4H8_9BACT</name>
<keyword evidence="7 9" id="KW-0057">Aromatic amino acid biosynthesis</keyword>
<keyword evidence="12" id="KW-1185">Reference proteome</keyword>
<dbReference type="Gene3D" id="3.20.20.70">
    <property type="entry name" value="Aldolase class I"/>
    <property type="match status" value="1"/>
</dbReference>
<dbReference type="Pfam" id="PF00697">
    <property type="entry name" value="PRAI"/>
    <property type="match status" value="1"/>
</dbReference>
<dbReference type="PANTHER" id="PTHR42894">
    <property type="entry name" value="N-(5'-PHOSPHORIBOSYL)ANTHRANILATE ISOMERASE"/>
    <property type="match status" value="1"/>
</dbReference>
<reference evidence="11 12" key="1">
    <citation type="submission" date="2020-04" db="EMBL/GenBank/DDBJ databases">
        <title>Flammeovirgaceae bacterium KN852 isolated from deep sea.</title>
        <authorList>
            <person name="Zhang D.-C."/>
        </authorList>
    </citation>
    <scope>NUCLEOTIDE SEQUENCE [LARGE SCALE GENOMIC DNA]</scope>
    <source>
        <strain evidence="11 12">KN852</strain>
    </source>
</reference>
<comment type="caution">
    <text evidence="11">The sequence shown here is derived from an EMBL/GenBank/DDBJ whole genome shotgun (WGS) entry which is preliminary data.</text>
</comment>
<evidence type="ECO:0000313" key="11">
    <source>
        <dbReference type="EMBL" id="NMM50626.1"/>
    </source>
</evidence>
<dbReference type="InterPro" id="IPR013785">
    <property type="entry name" value="Aldolase_TIM"/>
</dbReference>
<protein>
    <recommendedName>
        <fullName evidence="4 9">N-(5'-phosphoribosyl)anthranilate isomerase</fullName>
        <shortName evidence="9">PRAI</shortName>
        <ecNumber evidence="3 9">5.3.1.24</ecNumber>
    </recommendedName>
</protein>
<dbReference type="GO" id="GO:0004640">
    <property type="term" value="F:phosphoribosylanthranilate isomerase activity"/>
    <property type="evidence" value="ECO:0007669"/>
    <property type="project" value="UniProtKB-UniRule"/>
</dbReference>
<evidence type="ECO:0000259" key="10">
    <source>
        <dbReference type="Pfam" id="PF00697"/>
    </source>
</evidence>
<dbReference type="EMBL" id="JABBNU010000014">
    <property type="protein sequence ID" value="NMM50626.1"/>
    <property type="molecule type" value="Genomic_DNA"/>
</dbReference>
<comment type="catalytic activity">
    <reaction evidence="1 9">
        <text>N-(5-phospho-beta-D-ribosyl)anthranilate = 1-(2-carboxyphenylamino)-1-deoxy-D-ribulose 5-phosphate</text>
        <dbReference type="Rhea" id="RHEA:21540"/>
        <dbReference type="ChEBI" id="CHEBI:18277"/>
        <dbReference type="ChEBI" id="CHEBI:58613"/>
        <dbReference type="EC" id="5.3.1.24"/>
    </reaction>
</comment>
<accession>A0A848J4H8</accession>
<comment type="similarity">
    <text evidence="9">Belongs to the TrpF family.</text>
</comment>
<keyword evidence="6 9" id="KW-0822">Tryptophan biosynthesis</keyword>
<evidence type="ECO:0000256" key="4">
    <source>
        <dbReference type="ARBA" id="ARBA00022272"/>
    </source>
</evidence>
<organism evidence="11 12">
    <name type="scientific">Marinigracilibium pacificum</name>
    <dbReference type="NCBI Taxonomy" id="2729599"/>
    <lineage>
        <taxon>Bacteria</taxon>
        <taxon>Pseudomonadati</taxon>
        <taxon>Bacteroidota</taxon>
        <taxon>Cytophagia</taxon>
        <taxon>Cytophagales</taxon>
        <taxon>Flammeovirgaceae</taxon>
        <taxon>Marinigracilibium</taxon>
    </lineage>
</organism>
<evidence type="ECO:0000256" key="2">
    <source>
        <dbReference type="ARBA" id="ARBA00004664"/>
    </source>
</evidence>
<dbReference type="GO" id="GO:0000162">
    <property type="term" value="P:L-tryptophan biosynthetic process"/>
    <property type="evidence" value="ECO:0007669"/>
    <property type="project" value="UniProtKB-UniRule"/>
</dbReference>
<proteinExistence type="inferred from homology"/>
<evidence type="ECO:0000256" key="8">
    <source>
        <dbReference type="ARBA" id="ARBA00023235"/>
    </source>
</evidence>
<dbReference type="RefSeq" id="WP_169684987.1">
    <property type="nucleotide sequence ID" value="NZ_JABBNU010000014.1"/>
</dbReference>
<dbReference type="PANTHER" id="PTHR42894:SF1">
    <property type="entry name" value="N-(5'-PHOSPHORIBOSYL)ANTHRANILATE ISOMERASE"/>
    <property type="match status" value="1"/>
</dbReference>
<keyword evidence="5 9" id="KW-0028">Amino-acid biosynthesis</keyword>
<feature type="domain" description="N-(5'phosphoribosyl) anthranilate isomerase (PRAI)" evidence="10">
    <location>
        <begin position="13"/>
        <end position="206"/>
    </location>
</feature>
<evidence type="ECO:0000256" key="9">
    <source>
        <dbReference type="HAMAP-Rule" id="MF_00135"/>
    </source>
</evidence>
<dbReference type="InterPro" id="IPR011060">
    <property type="entry name" value="RibuloseP-bd_barrel"/>
</dbReference>
<dbReference type="CDD" id="cd00405">
    <property type="entry name" value="PRAI"/>
    <property type="match status" value="1"/>
</dbReference>
<dbReference type="EC" id="5.3.1.24" evidence="3 9"/>
<evidence type="ECO:0000256" key="7">
    <source>
        <dbReference type="ARBA" id="ARBA00023141"/>
    </source>
</evidence>
<dbReference type="HAMAP" id="MF_00135">
    <property type="entry name" value="PRAI"/>
    <property type="match status" value="1"/>
</dbReference>
<dbReference type="UniPathway" id="UPA00035">
    <property type="reaction ID" value="UER00042"/>
</dbReference>
<keyword evidence="8 9" id="KW-0413">Isomerase</keyword>